<reference evidence="2" key="1">
    <citation type="submission" date="2020-01" db="EMBL/GenBank/DDBJ databases">
        <title>Genome sequence of Kobresia littledalei, the first chromosome-level genome in the family Cyperaceae.</title>
        <authorList>
            <person name="Qu G."/>
        </authorList>
    </citation>
    <scope>NUCLEOTIDE SEQUENCE</scope>
    <source>
        <strain evidence="2">C.B.Clarke</strain>
        <tissue evidence="2">Leaf</tissue>
    </source>
</reference>
<sequence>MMITKKQSFSYSRVDKLDSEEEQHQKAQILIEKILKDIDNLTKRPTPLRRKAAKVSAKVGLRLKRIRVAARKMRLWLRRRIEQYLRPSTIRFR</sequence>
<dbReference type="PANTHER" id="PTHR35687">
    <property type="entry name" value="OS07G0516700 PROTEIN"/>
    <property type="match status" value="1"/>
</dbReference>
<dbReference type="PANTHER" id="PTHR35687:SF1">
    <property type="entry name" value="OS07G0516700 PROTEIN"/>
    <property type="match status" value="1"/>
</dbReference>
<proteinExistence type="predicted"/>
<evidence type="ECO:0000313" key="3">
    <source>
        <dbReference type="Proteomes" id="UP000623129"/>
    </source>
</evidence>
<keyword evidence="3" id="KW-1185">Reference proteome</keyword>
<protein>
    <submittedName>
        <fullName evidence="2">Uncharacterized protein</fullName>
    </submittedName>
</protein>
<accession>A0A833VKH3</accession>
<organism evidence="2 3">
    <name type="scientific">Carex littledalei</name>
    <dbReference type="NCBI Taxonomy" id="544730"/>
    <lineage>
        <taxon>Eukaryota</taxon>
        <taxon>Viridiplantae</taxon>
        <taxon>Streptophyta</taxon>
        <taxon>Embryophyta</taxon>
        <taxon>Tracheophyta</taxon>
        <taxon>Spermatophyta</taxon>
        <taxon>Magnoliopsida</taxon>
        <taxon>Liliopsida</taxon>
        <taxon>Poales</taxon>
        <taxon>Cyperaceae</taxon>
        <taxon>Cyperoideae</taxon>
        <taxon>Cariceae</taxon>
        <taxon>Carex</taxon>
        <taxon>Carex subgen. Euthyceras</taxon>
    </lineage>
</organism>
<name>A0A833VKH3_9POAL</name>
<dbReference type="OrthoDB" id="1909082at2759"/>
<dbReference type="AlphaFoldDB" id="A0A833VKH3"/>
<dbReference type="EMBL" id="SWLB01000014">
    <property type="protein sequence ID" value="KAF3330060.1"/>
    <property type="molecule type" value="Genomic_DNA"/>
</dbReference>
<comment type="caution">
    <text evidence="2">The sequence shown here is derived from an EMBL/GenBank/DDBJ whole genome shotgun (WGS) entry which is preliminary data.</text>
</comment>
<dbReference type="Proteomes" id="UP000623129">
    <property type="component" value="Unassembled WGS sequence"/>
</dbReference>
<evidence type="ECO:0000313" key="2">
    <source>
        <dbReference type="EMBL" id="KAF3330060.1"/>
    </source>
</evidence>
<feature type="coiled-coil region" evidence="1">
    <location>
        <begin position="17"/>
        <end position="44"/>
    </location>
</feature>
<gene>
    <name evidence="2" type="ORF">FCM35_KLT05391</name>
</gene>
<evidence type="ECO:0000256" key="1">
    <source>
        <dbReference type="SAM" id="Coils"/>
    </source>
</evidence>
<keyword evidence="1" id="KW-0175">Coiled coil</keyword>